<comment type="caution">
    <text evidence="1">The sequence shown here is derived from an EMBL/GenBank/DDBJ whole genome shotgun (WGS) entry which is preliminary data.</text>
</comment>
<dbReference type="Proteomes" id="UP000266340">
    <property type="component" value="Unassembled WGS sequence"/>
</dbReference>
<dbReference type="EMBL" id="QXJM01000039">
    <property type="protein sequence ID" value="RIE02833.1"/>
    <property type="molecule type" value="Genomic_DNA"/>
</dbReference>
<dbReference type="Pfam" id="PF26595">
    <property type="entry name" value="A_ENA"/>
    <property type="match status" value="1"/>
</dbReference>
<evidence type="ECO:0000313" key="2">
    <source>
        <dbReference type="Proteomes" id="UP000266340"/>
    </source>
</evidence>
<dbReference type="AlphaFoldDB" id="A0A398CJG2"/>
<sequence>MSQANIPNITPDITVTRDDAINLLLSSIALEELGLSHIINAEGEKIQYALGTLPGISSPPATISELLAVNESVRHTLRDITKKEFVLQGKLDSVLSIPSSSGSTG</sequence>
<reference evidence="1 2" key="1">
    <citation type="submission" date="2018-09" db="EMBL/GenBank/DDBJ databases">
        <title>Cohnella cavernae sp. nov., isolated from a karst cave.</title>
        <authorList>
            <person name="Zhu H."/>
        </authorList>
    </citation>
    <scope>NUCLEOTIDE SEQUENCE [LARGE SCALE GENOMIC DNA]</scope>
    <source>
        <strain evidence="1 2">K2E09-144</strain>
    </source>
</reference>
<accession>A0A398CJG2</accession>
<dbReference type="InterPro" id="IPR058705">
    <property type="entry name" value="A_ENA"/>
</dbReference>
<name>A0A398CJG2_9BACL</name>
<dbReference type="OrthoDB" id="2082444at2"/>
<gene>
    <name evidence="1" type="ORF">D3H35_19580</name>
</gene>
<keyword evidence="2" id="KW-1185">Reference proteome</keyword>
<proteinExistence type="predicted"/>
<protein>
    <submittedName>
        <fullName evidence="1">Uncharacterized protein</fullName>
    </submittedName>
</protein>
<dbReference type="RefSeq" id="WP_119150866.1">
    <property type="nucleotide sequence ID" value="NZ_QXJM01000039.1"/>
</dbReference>
<organism evidence="1 2">
    <name type="scientific">Cohnella faecalis</name>
    <dbReference type="NCBI Taxonomy" id="2315694"/>
    <lineage>
        <taxon>Bacteria</taxon>
        <taxon>Bacillati</taxon>
        <taxon>Bacillota</taxon>
        <taxon>Bacilli</taxon>
        <taxon>Bacillales</taxon>
        <taxon>Paenibacillaceae</taxon>
        <taxon>Cohnella</taxon>
    </lineage>
</organism>
<evidence type="ECO:0000313" key="1">
    <source>
        <dbReference type="EMBL" id="RIE02833.1"/>
    </source>
</evidence>